<proteinExistence type="predicted"/>
<reference evidence="2 3" key="1">
    <citation type="submission" date="2024-04" db="EMBL/GenBank/DDBJ databases">
        <authorList>
            <person name="Waldvogel A.-M."/>
            <person name="Schoenle A."/>
        </authorList>
    </citation>
    <scope>NUCLEOTIDE SEQUENCE [LARGE SCALE GENOMIC DNA]</scope>
</reference>
<name>A0AAV2KQ18_KNICA</name>
<accession>A0AAV2KQ18</accession>
<organism evidence="2 3">
    <name type="scientific">Knipowitschia caucasica</name>
    <name type="common">Caucasian dwarf goby</name>
    <name type="synonym">Pomatoschistus caucasicus</name>
    <dbReference type="NCBI Taxonomy" id="637954"/>
    <lineage>
        <taxon>Eukaryota</taxon>
        <taxon>Metazoa</taxon>
        <taxon>Chordata</taxon>
        <taxon>Craniata</taxon>
        <taxon>Vertebrata</taxon>
        <taxon>Euteleostomi</taxon>
        <taxon>Actinopterygii</taxon>
        <taxon>Neopterygii</taxon>
        <taxon>Teleostei</taxon>
        <taxon>Neoteleostei</taxon>
        <taxon>Acanthomorphata</taxon>
        <taxon>Gobiaria</taxon>
        <taxon>Gobiiformes</taxon>
        <taxon>Gobioidei</taxon>
        <taxon>Gobiidae</taxon>
        <taxon>Gobiinae</taxon>
        <taxon>Knipowitschia</taxon>
    </lineage>
</organism>
<feature type="region of interest" description="Disordered" evidence="1">
    <location>
        <begin position="1"/>
        <end position="26"/>
    </location>
</feature>
<evidence type="ECO:0000313" key="2">
    <source>
        <dbReference type="EMBL" id="CAL1592130.1"/>
    </source>
</evidence>
<evidence type="ECO:0000313" key="3">
    <source>
        <dbReference type="Proteomes" id="UP001497482"/>
    </source>
</evidence>
<dbReference type="EMBL" id="OZ035824">
    <property type="protein sequence ID" value="CAL1592130.1"/>
    <property type="molecule type" value="Genomic_DNA"/>
</dbReference>
<dbReference type="Proteomes" id="UP001497482">
    <property type="component" value="Chromosome 2"/>
</dbReference>
<evidence type="ECO:0000256" key="1">
    <source>
        <dbReference type="SAM" id="MobiDB-lite"/>
    </source>
</evidence>
<sequence>MAYTASPAHLTNSATVPEVSRLGESPCPGMWLDTVGQQGLGQEQTWPSLYRALTASPPRLAIPSVSPSPSHALSTQVPPSAVVRWVLRRPPGGGNGARHRHPYRSTVSRLPRACPP</sequence>
<protein>
    <submittedName>
        <fullName evidence="2">Uncharacterized protein</fullName>
    </submittedName>
</protein>
<dbReference type="AlphaFoldDB" id="A0AAV2KQ18"/>
<keyword evidence="3" id="KW-1185">Reference proteome</keyword>
<gene>
    <name evidence="2" type="ORF">KC01_LOCUS21422</name>
</gene>
<feature type="region of interest" description="Disordered" evidence="1">
    <location>
        <begin position="89"/>
        <end position="116"/>
    </location>
</feature>